<dbReference type="PANTHER" id="PTHR10695">
    <property type="entry name" value="DEPHOSPHO-COA KINASE-RELATED"/>
    <property type="match status" value="1"/>
</dbReference>
<proteinExistence type="predicted"/>
<comment type="caution">
    <text evidence="2">The sequence shown here is derived from an EMBL/GenBank/DDBJ whole genome shotgun (WGS) entry which is preliminary data.</text>
</comment>
<feature type="domain" description="Cytidyltransferase-like" evidence="1">
    <location>
        <begin position="211"/>
        <end position="396"/>
    </location>
</feature>
<dbReference type="InterPro" id="IPR004821">
    <property type="entry name" value="Cyt_trans-like"/>
</dbReference>
<evidence type="ECO:0000313" key="2">
    <source>
        <dbReference type="EMBL" id="KAK6949056.1"/>
    </source>
</evidence>
<organism evidence="2 3">
    <name type="scientific">Daldinia eschscholtzii</name>
    <dbReference type="NCBI Taxonomy" id="292717"/>
    <lineage>
        <taxon>Eukaryota</taxon>
        <taxon>Fungi</taxon>
        <taxon>Dikarya</taxon>
        <taxon>Ascomycota</taxon>
        <taxon>Pezizomycotina</taxon>
        <taxon>Sordariomycetes</taxon>
        <taxon>Xylariomycetidae</taxon>
        <taxon>Xylariales</taxon>
        <taxon>Hypoxylaceae</taxon>
        <taxon>Daldinia</taxon>
    </lineage>
</organism>
<dbReference type="Proteomes" id="UP001369815">
    <property type="component" value="Unassembled WGS sequence"/>
</dbReference>
<dbReference type="InterPro" id="IPR014729">
    <property type="entry name" value="Rossmann-like_a/b/a_fold"/>
</dbReference>
<dbReference type="SUPFAM" id="SSF52374">
    <property type="entry name" value="Nucleotidylyl transferase"/>
    <property type="match status" value="1"/>
</dbReference>
<dbReference type="GO" id="GO:0004140">
    <property type="term" value="F:dephospho-CoA kinase activity"/>
    <property type="evidence" value="ECO:0007669"/>
    <property type="project" value="TreeGrafter"/>
</dbReference>
<sequence length="403" mass="43787">MADLPSLLLLPPPPHPPSRLALNATYEPPLKAALSRLKSEKGGKDGAVLIVAVASPILKGQFLRHKSLSWPHAQSILADLYSIISVICAELSIPTDLHAGPGSVDARVVFIDHDLSKPVAADLKPAIKPNNTVIVDLATFTAAYHPWKYIFHTNNEPGYQLLSTYLKLLEGIQTLKQSQLVVVDGGLAVSLGPQSPSELPSQTSPHSVVCLGGTFDHLHPGHKLLLTAAVLLLKVPDKDTSDPCKFVIGITGDELLKRKKYAEFVQPWDERATNTIEFLASILELSKDGWKGGQSLQVSRENDELVALFRNDTIEVRCVVIQDAYGPTITTENMDALVVSGETRSGGNAVNEKRKELGWRQLETFEVDVLDAEGIVHKSADTQSFATKISSTAIRKLKAESHT</sequence>
<dbReference type="Gene3D" id="3.40.50.620">
    <property type="entry name" value="HUPs"/>
    <property type="match status" value="1"/>
</dbReference>
<reference evidence="2 3" key="1">
    <citation type="journal article" date="2024" name="Front Chem Biol">
        <title>Unveiling the potential of Daldinia eschscholtzii MFLUCC 19-0629 through bioactivity and bioinformatics studies for enhanced sustainable agriculture production.</title>
        <authorList>
            <person name="Brooks S."/>
            <person name="Weaver J.A."/>
            <person name="Klomchit A."/>
            <person name="Alharthi S.A."/>
            <person name="Onlamun T."/>
            <person name="Nurani R."/>
            <person name="Vong T.K."/>
            <person name="Alberti F."/>
            <person name="Greco C."/>
        </authorList>
    </citation>
    <scope>NUCLEOTIDE SEQUENCE [LARGE SCALE GENOMIC DNA]</scope>
    <source>
        <strain evidence="2">MFLUCC 19-0629</strain>
    </source>
</reference>
<dbReference type="GO" id="GO:0015937">
    <property type="term" value="P:coenzyme A biosynthetic process"/>
    <property type="evidence" value="ECO:0007669"/>
    <property type="project" value="TreeGrafter"/>
</dbReference>
<dbReference type="Pfam" id="PF01467">
    <property type="entry name" value="CTP_transf_like"/>
    <property type="match status" value="1"/>
</dbReference>
<keyword evidence="3" id="KW-1185">Reference proteome</keyword>
<evidence type="ECO:0000313" key="3">
    <source>
        <dbReference type="Proteomes" id="UP001369815"/>
    </source>
</evidence>
<dbReference type="EMBL" id="JBANMG010000009">
    <property type="protein sequence ID" value="KAK6949056.1"/>
    <property type="molecule type" value="Genomic_DNA"/>
</dbReference>
<dbReference type="PANTHER" id="PTHR10695:SF46">
    <property type="entry name" value="BIFUNCTIONAL COENZYME A SYNTHASE-RELATED"/>
    <property type="match status" value="1"/>
</dbReference>
<protein>
    <recommendedName>
        <fullName evidence="1">Cytidyltransferase-like domain-containing protein</fullName>
    </recommendedName>
</protein>
<gene>
    <name evidence="2" type="ORF">Daesc_009129</name>
</gene>
<name>A0AAX6M9G4_9PEZI</name>
<evidence type="ECO:0000259" key="1">
    <source>
        <dbReference type="Pfam" id="PF01467"/>
    </source>
</evidence>
<accession>A0AAX6M9G4</accession>
<dbReference type="AlphaFoldDB" id="A0AAX6M9G4"/>